<dbReference type="EMBL" id="JACRWE010000015">
    <property type="protein sequence ID" value="MBC5998347.1"/>
    <property type="molecule type" value="Genomic_DNA"/>
</dbReference>
<evidence type="ECO:0000313" key="4">
    <source>
        <dbReference type="Proteomes" id="UP000609849"/>
    </source>
</evidence>
<keyword evidence="2" id="KW-0732">Signal</keyword>
<gene>
    <name evidence="3" type="ORF">H8923_16480</name>
</gene>
<evidence type="ECO:0000313" key="3">
    <source>
        <dbReference type="EMBL" id="MBC5998347.1"/>
    </source>
</evidence>
<name>A0ABR7JUA9_9FIRM</name>
<sequence length="194" mass="21743">MKKVIILMVLVMSLMIAGCTQTEKIEKEEVVKSVYCDSCSEESKEVTKFCSNCGVEAKWVSEKPEIAEVTNDNDEENKIGNSKEKESVDKKDEVKVEKGQCGNCGAYFPKNQLNKFYEGLLCTTCYNLPKNCENGFVGLCEGCSECEPTSQYNPSDYDLYYPEGDLDSMYTCTNCGRTSNMYMGTIGMCEKCLE</sequence>
<feature type="compositionally biased region" description="Basic and acidic residues" evidence="1">
    <location>
        <begin position="76"/>
        <end position="91"/>
    </location>
</feature>
<dbReference type="PROSITE" id="PS51257">
    <property type="entry name" value="PROKAR_LIPOPROTEIN"/>
    <property type="match status" value="1"/>
</dbReference>
<evidence type="ECO:0008006" key="5">
    <source>
        <dbReference type="Google" id="ProtNLM"/>
    </source>
</evidence>
<keyword evidence="4" id="KW-1185">Reference proteome</keyword>
<comment type="caution">
    <text evidence="3">The sequence shown here is derived from an EMBL/GenBank/DDBJ whole genome shotgun (WGS) entry which is preliminary data.</text>
</comment>
<evidence type="ECO:0000256" key="1">
    <source>
        <dbReference type="SAM" id="MobiDB-lite"/>
    </source>
</evidence>
<dbReference type="Proteomes" id="UP000609849">
    <property type="component" value="Unassembled WGS sequence"/>
</dbReference>
<feature type="chain" id="PRO_5046264741" description="Double zinc ribbon" evidence="2">
    <location>
        <begin position="18"/>
        <end position="194"/>
    </location>
</feature>
<organism evidence="3 4">
    <name type="scientific">Romboutsia faecis</name>
    <dbReference type="NCBI Taxonomy" id="2764597"/>
    <lineage>
        <taxon>Bacteria</taxon>
        <taxon>Bacillati</taxon>
        <taxon>Bacillota</taxon>
        <taxon>Clostridia</taxon>
        <taxon>Peptostreptococcales</taxon>
        <taxon>Peptostreptococcaceae</taxon>
        <taxon>Romboutsia</taxon>
    </lineage>
</organism>
<protein>
    <recommendedName>
        <fullName evidence="5">Double zinc ribbon</fullName>
    </recommendedName>
</protein>
<dbReference type="RefSeq" id="WP_057537347.1">
    <property type="nucleotide sequence ID" value="NZ_JACRWE010000015.1"/>
</dbReference>
<proteinExistence type="predicted"/>
<feature type="region of interest" description="Disordered" evidence="1">
    <location>
        <begin position="69"/>
        <end position="91"/>
    </location>
</feature>
<feature type="signal peptide" evidence="2">
    <location>
        <begin position="1"/>
        <end position="17"/>
    </location>
</feature>
<accession>A0ABR7JUA9</accession>
<evidence type="ECO:0000256" key="2">
    <source>
        <dbReference type="SAM" id="SignalP"/>
    </source>
</evidence>
<reference evidence="3 4" key="1">
    <citation type="submission" date="2020-08" db="EMBL/GenBank/DDBJ databases">
        <authorList>
            <person name="Liu C."/>
            <person name="Sun Q."/>
        </authorList>
    </citation>
    <scope>NUCLEOTIDE SEQUENCE [LARGE SCALE GENOMIC DNA]</scope>
    <source>
        <strain evidence="3 4">NSJ-18</strain>
    </source>
</reference>